<dbReference type="InParanoid" id="A0A0D1Z0C2"/>
<feature type="region of interest" description="Disordered" evidence="1">
    <location>
        <begin position="230"/>
        <end position="386"/>
    </location>
</feature>
<reference evidence="2 3" key="1">
    <citation type="submission" date="2015-01" db="EMBL/GenBank/DDBJ databases">
        <title>The Genome Sequence of Ochroconis gallopava CBS43764.</title>
        <authorList>
            <consortium name="The Broad Institute Genomics Platform"/>
            <person name="Cuomo C."/>
            <person name="de Hoog S."/>
            <person name="Gorbushina A."/>
            <person name="Stielow B."/>
            <person name="Teixiera M."/>
            <person name="Abouelleil A."/>
            <person name="Chapman S.B."/>
            <person name="Priest M."/>
            <person name="Young S.K."/>
            <person name="Wortman J."/>
            <person name="Nusbaum C."/>
            <person name="Birren B."/>
        </authorList>
    </citation>
    <scope>NUCLEOTIDE SEQUENCE [LARGE SCALE GENOMIC DNA]</scope>
    <source>
        <strain evidence="2 3">CBS 43764</strain>
    </source>
</reference>
<evidence type="ECO:0000313" key="2">
    <source>
        <dbReference type="EMBL" id="KIW06417.1"/>
    </source>
</evidence>
<evidence type="ECO:0000256" key="1">
    <source>
        <dbReference type="SAM" id="MobiDB-lite"/>
    </source>
</evidence>
<gene>
    <name evidence="2" type="ORF">PV09_02868</name>
</gene>
<evidence type="ECO:0000313" key="3">
    <source>
        <dbReference type="Proteomes" id="UP000053259"/>
    </source>
</evidence>
<keyword evidence="3" id="KW-1185">Reference proteome</keyword>
<dbReference type="PANTHER" id="PTHR37538:SF1">
    <property type="entry name" value="BTB DOMAIN-CONTAINING PROTEIN"/>
    <property type="match status" value="1"/>
</dbReference>
<name>A0A0D1Z0C2_9PEZI</name>
<dbReference type="GeneID" id="27310841"/>
<feature type="compositionally biased region" description="Polar residues" evidence="1">
    <location>
        <begin position="282"/>
        <end position="302"/>
    </location>
</feature>
<dbReference type="VEuPathDB" id="FungiDB:PV09_02868"/>
<feature type="compositionally biased region" description="Low complexity" evidence="1">
    <location>
        <begin position="359"/>
        <end position="370"/>
    </location>
</feature>
<dbReference type="Proteomes" id="UP000053259">
    <property type="component" value="Unassembled WGS sequence"/>
</dbReference>
<dbReference type="OrthoDB" id="3594103at2759"/>
<dbReference type="RefSeq" id="XP_016216286.1">
    <property type="nucleotide sequence ID" value="XM_016355980.1"/>
</dbReference>
<feature type="compositionally biased region" description="Basic and acidic residues" evidence="1">
    <location>
        <begin position="326"/>
        <end position="354"/>
    </location>
</feature>
<proteinExistence type="predicted"/>
<evidence type="ECO:0008006" key="4">
    <source>
        <dbReference type="Google" id="ProtNLM"/>
    </source>
</evidence>
<feature type="compositionally biased region" description="Basic residues" evidence="1">
    <location>
        <begin position="371"/>
        <end position="386"/>
    </location>
</feature>
<dbReference type="EMBL" id="KN847535">
    <property type="protein sequence ID" value="KIW06417.1"/>
    <property type="molecule type" value="Genomic_DNA"/>
</dbReference>
<protein>
    <recommendedName>
        <fullName evidence="4">BTB domain-containing protein</fullName>
    </recommendedName>
</protein>
<organism evidence="2 3">
    <name type="scientific">Verruconis gallopava</name>
    <dbReference type="NCBI Taxonomy" id="253628"/>
    <lineage>
        <taxon>Eukaryota</taxon>
        <taxon>Fungi</taxon>
        <taxon>Dikarya</taxon>
        <taxon>Ascomycota</taxon>
        <taxon>Pezizomycotina</taxon>
        <taxon>Dothideomycetes</taxon>
        <taxon>Pleosporomycetidae</taxon>
        <taxon>Venturiales</taxon>
        <taxon>Sympoventuriaceae</taxon>
        <taxon>Verruconis</taxon>
    </lineage>
</organism>
<dbReference type="PANTHER" id="PTHR37538">
    <property type="entry name" value="BTB DOMAIN-CONTAINING PROTEIN"/>
    <property type="match status" value="1"/>
</dbReference>
<feature type="compositionally biased region" description="Basic and acidic residues" evidence="1">
    <location>
        <begin position="239"/>
        <end position="278"/>
    </location>
</feature>
<accession>A0A0D1Z0C2</accession>
<sequence length="386" mass="42451">MPSTLTTMALTNGVHVSGETEHSPEGDLVTSPYTSRAISVKIGSSNASYTILQAHVDQYPALKAHMNQKKADAPIELPDVDEEVAHTLIHFIYTQQYQSLGLGGIPENVRAKAEFKRSILAYFAARLCEISTLEVLTKEKMEHFSKRISIYDVQEIITSVATKLPKDDIWFPEHLYRWVKGILRENDTIVSQERLLNVVGKCPLFDKALFKSVAEMYCEQAAVVNLLTRQESGPQAADSAKKTETAEDDLKVNGQDRWDEQVSEQAERFMSEESHVEEQGVPNDSSETNLELNPTSAESQAGNEDLAVKGVENGQSQPDEMVVPLKDSEAVGSDEHGSARDDESTKIEVASKEDSEVEAALLKANLSSSSGKKKKTKKKKAAATGP</sequence>
<dbReference type="AlphaFoldDB" id="A0A0D1Z0C2"/>
<dbReference type="HOGENOM" id="CLU_716113_0_0_1"/>